<dbReference type="EMBL" id="AEDD01000002">
    <property type="protein sequence ID" value="EFM12042.1"/>
    <property type="molecule type" value="Genomic_DNA"/>
</dbReference>
<proteinExistence type="predicted"/>
<reference evidence="1 2" key="1">
    <citation type="submission" date="2010-07" db="EMBL/GenBank/DDBJ databases">
        <title>The draft genome of Paenibacillus curdlanolyticus YK9.</title>
        <authorList>
            <consortium name="US DOE Joint Genome Institute (JGI-PGF)"/>
            <person name="Lucas S."/>
            <person name="Copeland A."/>
            <person name="Lapidus A."/>
            <person name="Cheng J.-F."/>
            <person name="Bruce D."/>
            <person name="Goodwin L."/>
            <person name="Pitluck S."/>
            <person name="Land M.L."/>
            <person name="Hauser L."/>
            <person name="Chang Y.-J."/>
            <person name="Jeffries C."/>
            <person name="Anderson I.J."/>
            <person name="Johnson E."/>
            <person name="Loganathan U."/>
            <person name="Mulhopadhyay B."/>
            <person name="Kyrpides N."/>
            <person name="Woyke T.J."/>
        </authorList>
    </citation>
    <scope>NUCLEOTIDE SEQUENCE [LARGE SCALE GENOMIC DNA]</scope>
    <source>
        <strain evidence="1 2">YK9</strain>
    </source>
</reference>
<evidence type="ECO:0000313" key="2">
    <source>
        <dbReference type="Proteomes" id="UP000005387"/>
    </source>
</evidence>
<name>E0I500_9BACL</name>
<keyword evidence="2" id="KW-1185">Reference proteome</keyword>
<dbReference type="Proteomes" id="UP000005387">
    <property type="component" value="Unassembled WGS sequence"/>
</dbReference>
<dbReference type="AlphaFoldDB" id="E0I500"/>
<protein>
    <submittedName>
        <fullName evidence="1">Uncharacterized protein</fullName>
    </submittedName>
</protein>
<evidence type="ECO:0000313" key="1">
    <source>
        <dbReference type="EMBL" id="EFM12042.1"/>
    </source>
</evidence>
<organism evidence="1 2">
    <name type="scientific">Paenibacillus curdlanolyticus YK9</name>
    <dbReference type="NCBI Taxonomy" id="717606"/>
    <lineage>
        <taxon>Bacteria</taxon>
        <taxon>Bacillati</taxon>
        <taxon>Bacillota</taxon>
        <taxon>Bacilli</taxon>
        <taxon>Bacillales</taxon>
        <taxon>Paenibacillaceae</taxon>
        <taxon>Paenibacillus</taxon>
    </lineage>
</organism>
<sequence>MNEDQRDKKLKYLCDQHESSTGNYKMYLVNIYNFILNESKVNKRG</sequence>
<dbReference type="STRING" id="717606.PaecuDRAFT_0722"/>
<accession>E0I500</accession>
<gene>
    <name evidence="1" type="ORF">PaecuDRAFT_0722</name>
</gene>